<evidence type="ECO:0000313" key="1">
    <source>
        <dbReference type="EMBL" id="CAG5078052.1"/>
    </source>
</evidence>
<proteinExistence type="predicted"/>
<organism evidence="1 2">
    <name type="scientific">Oikopleura dioica</name>
    <name type="common">Tunicate</name>
    <dbReference type="NCBI Taxonomy" id="34765"/>
    <lineage>
        <taxon>Eukaryota</taxon>
        <taxon>Metazoa</taxon>
        <taxon>Chordata</taxon>
        <taxon>Tunicata</taxon>
        <taxon>Appendicularia</taxon>
        <taxon>Copelata</taxon>
        <taxon>Oikopleuridae</taxon>
        <taxon>Oikopleura</taxon>
    </lineage>
</organism>
<gene>
    <name evidence="1" type="ORF">OKIOD_LOCUS440</name>
</gene>
<evidence type="ECO:0000313" key="2">
    <source>
        <dbReference type="Proteomes" id="UP001158576"/>
    </source>
</evidence>
<accession>A0ABN7RJ56</accession>
<name>A0ABN7RJ56_OIKDI</name>
<dbReference type="EMBL" id="OU015568">
    <property type="protein sequence ID" value="CAG5078052.1"/>
    <property type="molecule type" value="Genomic_DNA"/>
</dbReference>
<sequence length="82" mass="9378">MVSEHEGTFELRRQMRGDVRSSVSLHCDTNYDITKIMWDSPSLIQSKSKDLDLMMQTIFREEIVKTNVLGLCISLQVNSVAT</sequence>
<reference evidence="1 2" key="1">
    <citation type="submission" date="2021-04" db="EMBL/GenBank/DDBJ databases">
        <authorList>
            <person name="Bliznina A."/>
        </authorList>
    </citation>
    <scope>NUCLEOTIDE SEQUENCE [LARGE SCALE GENOMIC DNA]</scope>
</reference>
<protein>
    <submittedName>
        <fullName evidence="1">Oidioi.mRNA.OKI2018_I69.PAR.g8882.t1.cds</fullName>
    </submittedName>
</protein>
<keyword evidence="2" id="KW-1185">Reference proteome</keyword>
<dbReference type="Proteomes" id="UP001158576">
    <property type="component" value="Chromosome PAR"/>
</dbReference>